<dbReference type="AlphaFoldDB" id="A0A243RTS7"/>
<protein>
    <recommendedName>
        <fullName evidence="3">Leucine-rich repeat domain-containing protein</fullName>
    </recommendedName>
</protein>
<proteinExistence type="predicted"/>
<accession>A0A243RTS7</accession>
<sequence>MLKVGDTAAVLLPLGGYGACQVSGIDADGWVTVCVLDWCSDAMPTLDDLSSAGPLLRDHHSWSAEPEALRIDGSDAPPPDFVWLGQLPIHPDVPREIDSFGGWEGLPLQIVYQRRWDLQVPAEAKAAYKDSARGPVVVDLGDAPRTMDATTSSIDLPAHLAEVRWSGLDALPRLTGLRWSGADRGLSEAVAGRPMIQSLIWDDPPAVVDLSTTHLTELAIWGAGLRHLRLPPGLMGLRLTAEPPEVVEAAEEGRWIQLTMTSPAPVPSGLRGIRDLDLRVTGDLSMAALGALTDLESLQIWWSRPYGRLLDAADPGRLQRLHTLRLTDAYGVDASSLPLPAPSLRRLNLAGIRRSQVRPIKARYKDAPVCVTIRGAKSDAWLAANVDNPLRDWVDDDERAGNAACKAYASALRAVERLPACDPARAAGARPILQSLVERLNAIDGRYEIIDTVRREEAADAFFELARRAGVPDSETAAWFDEWRDF</sequence>
<dbReference type="EMBL" id="NGFP01000031">
    <property type="protein sequence ID" value="OUC97793.1"/>
    <property type="molecule type" value="Genomic_DNA"/>
</dbReference>
<reference evidence="1 2" key="1">
    <citation type="submission" date="2017-05" db="EMBL/GenBank/DDBJ databases">
        <title>Biotechnological potential of actinobacteria isolated from South African environments.</title>
        <authorList>
            <person name="Le Roes-Hill M."/>
            <person name="Prins A."/>
            <person name="Durrell K.A."/>
        </authorList>
    </citation>
    <scope>NUCLEOTIDE SEQUENCE [LARGE SCALE GENOMIC DNA]</scope>
    <source>
        <strain evidence="1">M26</strain>
    </source>
</reference>
<dbReference type="RefSeq" id="WP_086570438.1">
    <property type="nucleotide sequence ID" value="NZ_NGFP01000031.1"/>
</dbReference>
<organism evidence="1 2">
    <name type="scientific">Streptosporangium minutum</name>
    <dbReference type="NCBI Taxonomy" id="569862"/>
    <lineage>
        <taxon>Bacteria</taxon>
        <taxon>Bacillati</taxon>
        <taxon>Actinomycetota</taxon>
        <taxon>Actinomycetes</taxon>
        <taxon>Streptosporangiales</taxon>
        <taxon>Streptosporangiaceae</taxon>
        <taxon>Streptosporangium</taxon>
    </lineage>
</organism>
<keyword evidence="2" id="KW-1185">Reference proteome</keyword>
<evidence type="ECO:0000313" key="2">
    <source>
        <dbReference type="Proteomes" id="UP000194761"/>
    </source>
</evidence>
<dbReference type="Proteomes" id="UP000194761">
    <property type="component" value="Unassembled WGS sequence"/>
</dbReference>
<evidence type="ECO:0000313" key="1">
    <source>
        <dbReference type="EMBL" id="OUC97793.1"/>
    </source>
</evidence>
<gene>
    <name evidence="1" type="ORF">CA984_09740</name>
</gene>
<evidence type="ECO:0008006" key="3">
    <source>
        <dbReference type="Google" id="ProtNLM"/>
    </source>
</evidence>
<comment type="caution">
    <text evidence="1">The sequence shown here is derived from an EMBL/GenBank/DDBJ whole genome shotgun (WGS) entry which is preliminary data.</text>
</comment>
<name>A0A243RTS7_9ACTN</name>